<sequence length="872" mass="97977">MRQHQVTVINLVPSLAIAFIDYLGRLKQRFSPSLRIVVSTGEPLSRTLASELLTYLPSNTHLLNSYGVTETTVDCTYRRVFDHDCAPSSLSSFVPIGFPLPNYICHVIQEEDGIGELFIGGPTVFQGYLNRGPNPLDSRLVMIDGSMCYRTGDLVKIVNDELAYVGRRDFQVKIRGQRIETGEVETVILRECRDQLNACVILANDDRLIAYVQSRSSDTNIEQIVNEACQQHLPTSMIPEVIVVLDQFPLNANGKVDRTRLPLPSRPKNLVSTDDEPQNELELYLHALWCRLLRIDRVPCNVNLFALGANSLHFMLAANDYHYRQQTKDVQFDLPAFIRHATIAHHAQILATKQNEIITPSVWQSQHLTEAPASFEQEAIWLDEQMRFQSDNDGVAVYHIVLAFRILSTDGTVPTTLIMLTNLLRSLPQVEQDRRLKSLRCIASGGEKLYLVTALDLLPFLDTKCVIRNYYGPAECVVASTCYVVTGNESQNRIGLPIGRPMAHAQIYILDEFLQELVPGQTGEIIIGGTGVFVGYRNQDKLTREVLIDYNGSRCYRTGDFGRLNAQSGQLEFLGRRDHQVKIRGQRIELDGIEQLILHFDSKISNCLVLKVSLASVDHLIAYVQCNDDQHSINDNEIRNFCQEHLPSFMVPSFFIVLDQFPLTHTGKIDRSRLPRPTADIVPNHQNEVLSSLERKLCYIFAQAFELSNPASLNVEATFAELGATSLGIIKALGLIRRQQLTDSHPIDIGTLLANPSVRLLAKALDSSFSHDELFAKVPSETGFIDSHVRIDQRARVQAHTYEYRQLYLRPVSIGTRSHLMANALVLPGCHLDGNNTICPCTLIMKGDKLPMHTDWKGSPPSHCHSSLSFHQ</sequence>
<dbReference type="Proteomes" id="UP000663854">
    <property type="component" value="Unassembled WGS sequence"/>
</dbReference>
<dbReference type="EMBL" id="CAJNOL010001150">
    <property type="protein sequence ID" value="CAF1298739.1"/>
    <property type="molecule type" value="Genomic_DNA"/>
</dbReference>
<dbReference type="PANTHER" id="PTHR45527">
    <property type="entry name" value="NONRIBOSOMAL PEPTIDE SYNTHETASE"/>
    <property type="match status" value="1"/>
</dbReference>
<evidence type="ECO:0000313" key="7">
    <source>
        <dbReference type="Proteomes" id="UP000663870"/>
    </source>
</evidence>
<proteinExistence type="predicted"/>
<dbReference type="Gene3D" id="3.40.50.12780">
    <property type="entry name" value="N-terminal domain of ligase-like"/>
    <property type="match status" value="2"/>
</dbReference>
<dbReference type="Pfam" id="PF00501">
    <property type="entry name" value="AMP-binding"/>
    <property type="match status" value="2"/>
</dbReference>
<dbReference type="InterPro" id="IPR025110">
    <property type="entry name" value="AMP-bd_C"/>
</dbReference>
<dbReference type="GO" id="GO:0031177">
    <property type="term" value="F:phosphopantetheine binding"/>
    <property type="evidence" value="ECO:0007669"/>
    <property type="project" value="TreeGrafter"/>
</dbReference>
<dbReference type="GO" id="GO:0005737">
    <property type="term" value="C:cytoplasm"/>
    <property type="evidence" value="ECO:0007669"/>
    <property type="project" value="TreeGrafter"/>
</dbReference>
<dbReference type="EMBL" id="CAJNOH010000663">
    <property type="protein sequence ID" value="CAF1098711.1"/>
    <property type="molecule type" value="Genomic_DNA"/>
</dbReference>
<dbReference type="GO" id="GO:0043041">
    <property type="term" value="P:amino acid activation for nonribosomal peptide biosynthetic process"/>
    <property type="evidence" value="ECO:0007669"/>
    <property type="project" value="TreeGrafter"/>
</dbReference>
<dbReference type="GO" id="GO:0044550">
    <property type="term" value="P:secondary metabolite biosynthetic process"/>
    <property type="evidence" value="ECO:0007669"/>
    <property type="project" value="TreeGrafter"/>
</dbReference>
<feature type="domain" description="Carrier" evidence="3">
    <location>
        <begin position="276"/>
        <end position="354"/>
    </location>
</feature>
<organism evidence="4 6">
    <name type="scientific">Rotaria sordida</name>
    <dbReference type="NCBI Taxonomy" id="392033"/>
    <lineage>
        <taxon>Eukaryota</taxon>
        <taxon>Metazoa</taxon>
        <taxon>Spiralia</taxon>
        <taxon>Gnathifera</taxon>
        <taxon>Rotifera</taxon>
        <taxon>Eurotatoria</taxon>
        <taxon>Bdelloidea</taxon>
        <taxon>Philodinida</taxon>
        <taxon>Philodinidae</taxon>
        <taxon>Rotaria</taxon>
    </lineage>
</organism>
<evidence type="ECO:0000313" key="6">
    <source>
        <dbReference type="Proteomes" id="UP000663854"/>
    </source>
</evidence>
<dbReference type="Pfam" id="PF13193">
    <property type="entry name" value="AMP-binding_C"/>
    <property type="match status" value="1"/>
</dbReference>
<comment type="caution">
    <text evidence="4">The sequence shown here is derived from an EMBL/GenBank/DDBJ whole genome shotgun (WGS) entry which is preliminary data.</text>
</comment>
<accession>A0A814NUT6</accession>
<dbReference type="InterPro" id="IPR045851">
    <property type="entry name" value="AMP-bd_C_sf"/>
</dbReference>
<evidence type="ECO:0000313" key="5">
    <source>
        <dbReference type="EMBL" id="CAF1298739.1"/>
    </source>
</evidence>
<dbReference type="FunFam" id="3.30.300.30:FF:000015">
    <property type="entry name" value="Nonribosomal peptide synthase SidD"/>
    <property type="match status" value="1"/>
</dbReference>
<evidence type="ECO:0000256" key="2">
    <source>
        <dbReference type="ARBA" id="ARBA00022598"/>
    </source>
</evidence>
<keyword evidence="2" id="KW-0436">Ligase</keyword>
<name>A0A814NUT6_9BILA</name>
<dbReference type="InterPro" id="IPR009081">
    <property type="entry name" value="PP-bd_ACP"/>
</dbReference>
<evidence type="ECO:0000256" key="1">
    <source>
        <dbReference type="ARBA" id="ARBA00022450"/>
    </source>
</evidence>
<dbReference type="InterPro" id="IPR042099">
    <property type="entry name" value="ANL_N_sf"/>
</dbReference>
<dbReference type="SUPFAM" id="SSF56801">
    <property type="entry name" value="Acetyl-CoA synthetase-like"/>
    <property type="match status" value="2"/>
</dbReference>
<keyword evidence="7" id="KW-1185">Reference proteome</keyword>
<dbReference type="PANTHER" id="PTHR45527:SF1">
    <property type="entry name" value="FATTY ACID SYNTHASE"/>
    <property type="match status" value="1"/>
</dbReference>
<dbReference type="InterPro" id="IPR011004">
    <property type="entry name" value="Trimer_LpxA-like_sf"/>
</dbReference>
<reference evidence="4" key="1">
    <citation type="submission" date="2021-02" db="EMBL/GenBank/DDBJ databases">
        <authorList>
            <person name="Nowell W R."/>
        </authorList>
    </citation>
    <scope>NUCLEOTIDE SEQUENCE</scope>
</reference>
<dbReference type="SUPFAM" id="SSF51161">
    <property type="entry name" value="Trimeric LpxA-like enzymes"/>
    <property type="match status" value="1"/>
</dbReference>
<dbReference type="PROSITE" id="PS50075">
    <property type="entry name" value="CARRIER"/>
    <property type="match status" value="2"/>
</dbReference>
<dbReference type="SUPFAM" id="SSF47336">
    <property type="entry name" value="ACP-like"/>
    <property type="match status" value="1"/>
</dbReference>
<feature type="domain" description="Carrier" evidence="3">
    <location>
        <begin position="688"/>
        <end position="769"/>
    </location>
</feature>
<dbReference type="Gene3D" id="3.30.300.30">
    <property type="match status" value="2"/>
</dbReference>
<dbReference type="InterPro" id="IPR000873">
    <property type="entry name" value="AMP-dep_synth/lig_dom"/>
</dbReference>
<evidence type="ECO:0000259" key="3">
    <source>
        <dbReference type="PROSITE" id="PS50075"/>
    </source>
</evidence>
<gene>
    <name evidence="5" type="ORF">JXQ802_LOCUS29384</name>
    <name evidence="4" type="ORF">PYM288_LOCUS19557</name>
</gene>
<dbReference type="InterPro" id="IPR036736">
    <property type="entry name" value="ACP-like_sf"/>
</dbReference>
<dbReference type="GO" id="GO:0016874">
    <property type="term" value="F:ligase activity"/>
    <property type="evidence" value="ECO:0007669"/>
    <property type="project" value="UniProtKB-KW"/>
</dbReference>
<protein>
    <recommendedName>
        <fullName evidence="3">Carrier domain-containing protein</fullName>
    </recommendedName>
</protein>
<keyword evidence="1" id="KW-0596">Phosphopantetheine</keyword>
<dbReference type="Gene3D" id="1.10.1200.10">
    <property type="entry name" value="ACP-like"/>
    <property type="match status" value="2"/>
</dbReference>
<dbReference type="AlphaFoldDB" id="A0A814NUT6"/>
<dbReference type="Proteomes" id="UP000663870">
    <property type="component" value="Unassembled WGS sequence"/>
</dbReference>
<evidence type="ECO:0000313" key="4">
    <source>
        <dbReference type="EMBL" id="CAF1098711.1"/>
    </source>
</evidence>